<dbReference type="Pfam" id="PF23309">
    <property type="entry name" value="DUF7083"/>
    <property type="match status" value="1"/>
</dbReference>
<proteinExistence type="predicted"/>
<reference evidence="2 3" key="1">
    <citation type="journal article" date="2010" name="Science">
        <title>Genomic comparison of the ants Camponotus floridanus and Harpegnathos saltator.</title>
        <authorList>
            <person name="Bonasio R."/>
            <person name="Zhang G."/>
            <person name="Ye C."/>
            <person name="Mutti N.S."/>
            <person name="Fang X."/>
            <person name="Qin N."/>
            <person name="Donahue G."/>
            <person name="Yang P."/>
            <person name="Li Q."/>
            <person name="Li C."/>
            <person name="Zhang P."/>
            <person name="Huang Z."/>
            <person name="Berger S.L."/>
            <person name="Reinberg D."/>
            <person name="Wang J."/>
            <person name="Liebig J."/>
        </authorList>
    </citation>
    <scope>NUCLEOTIDE SEQUENCE [LARGE SCALE GENOMIC DNA]</scope>
    <source>
        <strain evidence="2 3">R22 G/1</strain>
    </source>
</reference>
<dbReference type="InterPro" id="IPR055510">
    <property type="entry name" value="DUF7083"/>
</dbReference>
<organism evidence="3">
    <name type="scientific">Harpegnathos saltator</name>
    <name type="common">Jerdon's jumping ant</name>
    <dbReference type="NCBI Taxonomy" id="610380"/>
    <lineage>
        <taxon>Eukaryota</taxon>
        <taxon>Metazoa</taxon>
        <taxon>Ecdysozoa</taxon>
        <taxon>Arthropoda</taxon>
        <taxon>Hexapoda</taxon>
        <taxon>Insecta</taxon>
        <taxon>Pterygota</taxon>
        <taxon>Neoptera</taxon>
        <taxon>Endopterygota</taxon>
        <taxon>Hymenoptera</taxon>
        <taxon>Apocrita</taxon>
        <taxon>Aculeata</taxon>
        <taxon>Formicoidea</taxon>
        <taxon>Formicidae</taxon>
        <taxon>Ponerinae</taxon>
        <taxon>Ponerini</taxon>
        <taxon>Harpegnathos</taxon>
    </lineage>
</organism>
<dbReference type="EMBL" id="GL451118">
    <property type="protein sequence ID" value="EFN79981.1"/>
    <property type="molecule type" value="Genomic_DNA"/>
</dbReference>
<dbReference type="AlphaFoldDB" id="E2BWE4"/>
<gene>
    <name evidence="2" type="ORF">EAI_12873</name>
</gene>
<evidence type="ECO:0000259" key="1">
    <source>
        <dbReference type="Pfam" id="PF23309"/>
    </source>
</evidence>
<dbReference type="Proteomes" id="UP000008237">
    <property type="component" value="Unassembled WGS sequence"/>
</dbReference>
<keyword evidence="3" id="KW-1185">Reference proteome</keyword>
<name>E2BWE4_HARSA</name>
<evidence type="ECO:0000313" key="3">
    <source>
        <dbReference type="Proteomes" id="UP000008237"/>
    </source>
</evidence>
<sequence length="110" mass="12602">MVAQNLQALNAAVNNLLQLQLHQEQARAAKPNQAPADLYNQHSTRVEKYIYNIGDETLFSKWLLCHEYTLVVEATLPPEMRTRLILDNLGQIEFDRLIDHIALHDPSTLL</sequence>
<feature type="domain" description="DUF7083" evidence="1">
    <location>
        <begin position="40"/>
        <end position="104"/>
    </location>
</feature>
<evidence type="ECO:0000313" key="2">
    <source>
        <dbReference type="EMBL" id="EFN79981.1"/>
    </source>
</evidence>
<accession>E2BWE4</accession>
<protein>
    <recommendedName>
        <fullName evidence="1">DUF7083 domain-containing protein</fullName>
    </recommendedName>
</protein>
<dbReference type="InParanoid" id="E2BWE4"/>